<feature type="compositionally biased region" description="Polar residues" evidence="1">
    <location>
        <begin position="1"/>
        <end position="13"/>
    </location>
</feature>
<feature type="compositionally biased region" description="Polar residues" evidence="1">
    <location>
        <begin position="21"/>
        <end position="39"/>
    </location>
</feature>
<dbReference type="AlphaFoldDB" id="A0A284R235"/>
<dbReference type="EMBL" id="FUEG01000004">
    <property type="protein sequence ID" value="SJL02791.1"/>
    <property type="molecule type" value="Genomic_DNA"/>
</dbReference>
<feature type="region of interest" description="Disordered" evidence="1">
    <location>
        <begin position="1"/>
        <end position="40"/>
    </location>
</feature>
<name>A0A284R235_ARMOS</name>
<evidence type="ECO:0000256" key="1">
    <source>
        <dbReference type="SAM" id="MobiDB-lite"/>
    </source>
</evidence>
<accession>A0A284R235</accession>
<organism evidence="2 3">
    <name type="scientific">Armillaria ostoyae</name>
    <name type="common">Armillaria root rot fungus</name>
    <dbReference type="NCBI Taxonomy" id="47428"/>
    <lineage>
        <taxon>Eukaryota</taxon>
        <taxon>Fungi</taxon>
        <taxon>Dikarya</taxon>
        <taxon>Basidiomycota</taxon>
        <taxon>Agaricomycotina</taxon>
        <taxon>Agaricomycetes</taxon>
        <taxon>Agaricomycetidae</taxon>
        <taxon>Agaricales</taxon>
        <taxon>Marasmiineae</taxon>
        <taxon>Physalacriaceae</taxon>
        <taxon>Armillaria</taxon>
    </lineage>
</organism>
<dbReference type="OrthoDB" id="10599963at2759"/>
<sequence>MESLNISRTSATSGLDKKQAVVNTASHQSNPTSYLNQTPRPRLHRRPAYYYVHLIIIPRAVLPPLWTQVLNSSLRTTFGLTAVKYESRSQRAPMLPLRLERRSRARLPFRIAECDQNSVTFPHHILSPSYIDPFSLLAIIAFRHYAFHIMLHT</sequence>
<protein>
    <submittedName>
        <fullName evidence="2">Uncharacterized protein</fullName>
    </submittedName>
</protein>
<evidence type="ECO:0000313" key="3">
    <source>
        <dbReference type="Proteomes" id="UP000219338"/>
    </source>
</evidence>
<gene>
    <name evidence="2" type="ORF">ARMOST_06128</name>
</gene>
<proteinExistence type="predicted"/>
<reference evidence="3" key="1">
    <citation type="journal article" date="2017" name="Nat. Ecol. Evol.">
        <title>Genome expansion and lineage-specific genetic innovations in the forest pathogenic fungi Armillaria.</title>
        <authorList>
            <person name="Sipos G."/>
            <person name="Prasanna A.N."/>
            <person name="Walter M.C."/>
            <person name="O'Connor E."/>
            <person name="Balint B."/>
            <person name="Krizsan K."/>
            <person name="Kiss B."/>
            <person name="Hess J."/>
            <person name="Varga T."/>
            <person name="Slot J."/>
            <person name="Riley R."/>
            <person name="Boka B."/>
            <person name="Rigling D."/>
            <person name="Barry K."/>
            <person name="Lee J."/>
            <person name="Mihaltcheva S."/>
            <person name="LaButti K."/>
            <person name="Lipzen A."/>
            <person name="Waldron R."/>
            <person name="Moloney N.M."/>
            <person name="Sperisen C."/>
            <person name="Kredics L."/>
            <person name="Vagvoelgyi C."/>
            <person name="Patrignani A."/>
            <person name="Fitzpatrick D."/>
            <person name="Nagy I."/>
            <person name="Doyle S."/>
            <person name="Anderson J.B."/>
            <person name="Grigoriev I.V."/>
            <person name="Gueldener U."/>
            <person name="Muensterkoetter M."/>
            <person name="Nagy L.G."/>
        </authorList>
    </citation>
    <scope>NUCLEOTIDE SEQUENCE [LARGE SCALE GENOMIC DNA]</scope>
    <source>
        <strain evidence="3">C18/9</strain>
    </source>
</reference>
<dbReference type="Proteomes" id="UP000219338">
    <property type="component" value="Unassembled WGS sequence"/>
</dbReference>
<evidence type="ECO:0000313" key="2">
    <source>
        <dbReference type="EMBL" id="SJL02791.1"/>
    </source>
</evidence>
<keyword evidence="3" id="KW-1185">Reference proteome</keyword>